<reference evidence="2 3" key="1">
    <citation type="submission" date="2011-12" db="EMBL/GenBank/DDBJ databases">
        <title>The Genome Sequence of Prevotella micans F0438.</title>
        <authorList>
            <consortium name="The Broad Institute Genome Sequencing Platform"/>
            <person name="Earl A."/>
            <person name="Ward D."/>
            <person name="Feldgarden M."/>
            <person name="Gevers D."/>
            <person name="Izard J."/>
            <person name="Baranova O.V."/>
            <person name="Blanton J.M."/>
            <person name="Wade W.G."/>
            <person name="Dewhirst F.E."/>
            <person name="Young S.K."/>
            <person name="Zeng Q."/>
            <person name="Gargeya S."/>
            <person name="Fitzgerald M."/>
            <person name="Haas B."/>
            <person name="Abouelleil A."/>
            <person name="Alvarado L."/>
            <person name="Arachchi H.M."/>
            <person name="Berlin A."/>
            <person name="Chapman S.B."/>
            <person name="Gearin G."/>
            <person name="Goldberg J."/>
            <person name="Griggs A."/>
            <person name="Gujja S."/>
            <person name="Hansen M."/>
            <person name="Heiman D."/>
            <person name="Howarth C."/>
            <person name="Larimer J."/>
            <person name="Lui A."/>
            <person name="MacDonald P.J.P."/>
            <person name="McCowen C."/>
            <person name="Montmayeur A."/>
            <person name="Murphy C."/>
            <person name="Neiman D."/>
            <person name="Pearson M."/>
            <person name="Priest M."/>
            <person name="Roberts A."/>
            <person name="Saif S."/>
            <person name="Shea T."/>
            <person name="Sisk P."/>
            <person name="Stolte C."/>
            <person name="Sykes S."/>
            <person name="Wortman J."/>
            <person name="Nusbaum C."/>
            <person name="Birren B."/>
        </authorList>
    </citation>
    <scope>NUCLEOTIDE SEQUENCE [LARGE SCALE GENOMIC DNA]</scope>
    <source>
        <strain evidence="2 3">F0438</strain>
    </source>
</reference>
<proteinExistence type="predicted"/>
<sequence>MYALGESMKRIQIKFILVILAVATLWTACSDSDEIFTVDPAVRLEFSTDTVKLDTTFSTVTTPTKTVWVRNRGGKGLRIASIRLESGNQTGFAVNVDGIPLKQENGFQASGLEVRRNDSLQVFVKLTTPRNNFATPQRVKDNLVFTLESGAVQKINLDAWSWDAELIDNLVVKRDTMISSGKPIVIRGGIKVDSAVRLTIASNTTIYFANNAGIDVYGSLRIIGTADGNVILRGNRLDRMFSYLPYDRVSGQWRGIRFRPSSYDNYIIYADIHSAYDGVVCDSSDVSRMKLEMNYSTIHNCQGYGLRATNCAVSVSNSQITNTLADCVYFLGGDVAMVHCTIAQFYPFDSRRGVALRLCNSNGEVDYPLVRFQGDNLLVTGLANDVIDIKTKDGVAAGYRFFRCILRTPRPETIDYSKMNYVWWEEPTDTVRGGAKNFRNIDGAKQFYDFRLDSVSTAIDSAYFWSGFSETDRLGHTRDNKPDVGCFEYIKN</sequence>
<name>H1Q533_9BACT</name>
<gene>
    <name evidence="2" type="ORF">HMPREF9140_02021</name>
</gene>
<keyword evidence="3" id="KW-1185">Reference proteome</keyword>
<dbReference type="STRING" id="883158.HMPREF9140_02021"/>
<dbReference type="PATRIC" id="fig|883158.3.peg.2023"/>
<dbReference type="EMBL" id="AGWK01000059">
    <property type="protein sequence ID" value="EHO66011.1"/>
    <property type="molecule type" value="Genomic_DNA"/>
</dbReference>
<evidence type="ECO:0000313" key="2">
    <source>
        <dbReference type="EMBL" id="EHO66011.1"/>
    </source>
</evidence>
<organism evidence="2 3">
    <name type="scientific">Prevotella micans F0438</name>
    <dbReference type="NCBI Taxonomy" id="883158"/>
    <lineage>
        <taxon>Bacteria</taxon>
        <taxon>Pseudomonadati</taxon>
        <taxon>Bacteroidota</taxon>
        <taxon>Bacteroidia</taxon>
        <taxon>Bacteroidales</taxon>
        <taxon>Prevotellaceae</taxon>
        <taxon>Prevotella</taxon>
    </lineage>
</organism>
<dbReference type="InterPro" id="IPR011050">
    <property type="entry name" value="Pectin_lyase_fold/virulence"/>
</dbReference>
<dbReference type="InterPro" id="IPR012334">
    <property type="entry name" value="Pectin_lyas_fold"/>
</dbReference>
<dbReference type="SUPFAM" id="SSF51126">
    <property type="entry name" value="Pectin lyase-like"/>
    <property type="match status" value="1"/>
</dbReference>
<dbReference type="HOGENOM" id="CLU_040643_0_0_10"/>
<evidence type="ECO:0000259" key="1">
    <source>
        <dbReference type="Pfam" id="PF13229"/>
    </source>
</evidence>
<dbReference type="Proteomes" id="UP000016023">
    <property type="component" value="Unassembled WGS sequence"/>
</dbReference>
<comment type="caution">
    <text evidence="2">The sequence shown here is derived from an EMBL/GenBank/DDBJ whole genome shotgun (WGS) entry which is preliminary data.</text>
</comment>
<dbReference type="Pfam" id="PF13229">
    <property type="entry name" value="Beta_helix"/>
    <property type="match status" value="1"/>
</dbReference>
<evidence type="ECO:0000313" key="3">
    <source>
        <dbReference type="Proteomes" id="UP000016023"/>
    </source>
</evidence>
<accession>H1Q533</accession>
<dbReference type="InterPro" id="IPR039448">
    <property type="entry name" value="Beta_helix"/>
</dbReference>
<dbReference type="eggNOG" id="ENOG502Z7PX">
    <property type="taxonomic scope" value="Bacteria"/>
</dbReference>
<dbReference type="AlphaFoldDB" id="H1Q533"/>
<feature type="domain" description="Right handed beta helix" evidence="1">
    <location>
        <begin position="187"/>
        <end position="334"/>
    </location>
</feature>
<dbReference type="Gene3D" id="2.160.20.10">
    <property type="entry name" value="Single-stranded right-handed beta-helix, Pectin lyase-like"/>
    <property type="match status" value="1"/>
</dbReference>
<protein>
    <recommendedName>
        <fullName evidence="1">Right handed beta helix domain-containing protein</fullName>
    </recommendedName>
</protein>